<accession>U2USS4</accession>
<gene>
    <name evidence="2" type="primary">srlA</name>
    <name evidence="2" type="ORF">HMPREF1316_0727</name>
</gene>
<evidence type="ECO:0000313" key="3">
    <source>
        <dbReference type="Proteomes" id="UP000016638"/>
    </source>
</evidence>
<dbReference type="OrthoDB" id="9799765at2"/>
<evidence type="ECO:0000313" key="2">
    <source>
        <dbReference type="EMBL" id="ERL06167.1"/>
    </source>
</evidence>
<reference evidence="2 3" key="1">
    <citation type="submission" date="2013-08" db="EMBL/GenBank/DDBJ databases">
        <authorList>
            <person name="Durkin A.S."/>
            <person name="Haft D.R."/>
            <person name="McCorrison J."/>
            <person name="Torralba M."/>
            <person name="Gillis M."/>
            <person name="Haft D.H."/>
            <person name="Methe B."/>
            <person name="Sutton G."/>
            <person name="Nelson K.E."/>
        </authorList>
    </citation>
    <scope>NUCLEOTIDE SEQUENCE [LARGE SCALE GENOMIC DNA]</scope>
    <source>
        <strain evidence="2 3">F0195</strain>
    </source>
</reference>
<evidence type="ECO:0000256" key="1">
    <source>
        <dbReference type="SAM" id="Phobius"/>
    </source>
</evidence>
<name>U2USS4_9ACTN</name>
<proteinExistence type="predicted"/>
<dbReference type="GO" id="GO:0009401">
    <property type="term" value="P:phosphoenolpyruvate-dependent sugar phosphotransferase system"/>
    <property type="evidence" value="ECO:0007669"/>
    <property type="project" value="InterPro"/>
</dbReference>
<dbReference type="GO" id="GO:0016020">
    <property type="term" value="C:membrane"/>
    <property type="evidence" value="ECO:0007669"/>
    <property type="project" value="InterPro"/>
</dbReference>
<dbReference type="PANTHER" id="PTHR40399:SF1">
    <property type="entry name" value="PTS SYSTEM GLUCITOL_SORBITOL-SPECIFIC EIIC COMPONENT"/>
    <property type="match status" value="1"/>
</dbReference>
<keyword evidence="1" id="KW-1133">Transmembrane helix</keyword>
<dbReference type="Pfam" id="PF03608">
    <property type="entry name" value="EII-GUT"/>
    <property type="match status" value="1"/>
</dbReference>
<dbReference type="eggNOG" id="COG3730">
    <property type="taxonomic scope" value="Bacteria"/>
</dbReference>
<dbReference type="PIRSF" id="PIRSF038321">
    <property type="entry name" value="PTS_glc_srb_IIC"/>
    <property type="match status" value="1"/>
</dbReference>
<comment type="caution">
    <text evidence="2">The sequence shown here is derived from an EMBL/GenBank/DDBJ whole genome shotgun (WGS) entry which is preliminary data.</text>
</comment>
<keyword evidence="2" id="KW-0808">Transferase</keyword>
<feature type="transmembrane region" description="Helical" evidence="1">
    <location>
        <begin position="22"/>
        <end position="47"/>
    </location>
</feature>
<dbReference type="AlphaFoldDB" id="U2USS4"/>
<dbReference type="EC" id="2.7.1.69" evidence="2"/>
<feature type="transmembrane region" description="Helical" evidence="1">
    <location>
        <begin position="67"/>
        <end position="86"/>
    </location>
</feature>
<dbReference type="Proteomes" id="UP000016638">
    <property type="component" value="Unassembled WGS sequence"/>
</dbReference>
<keyword evidence="1" id="KW-0812">Transmembrane</keyword>
<sequence>MEIISSAASAFMNLFQQGGIQFVAWVSSIIPLIVMLLVFMNSLVAFIGQERVNRFAAHAAGNPVLRYFVLPFLSALMLGNPMALSMGKFLPEFYKPAYYAAASYHCHTNSGIFAHINPGEIFIYMGIASGITTLGLDVSQLAVRYMLVGFVANFISGWSTEFTTKLVERQMHVRLARTLDEGNVHTDAIEAA</sequence>
<dbReference type="NCBIfam" id="TIGR00821">
    <property type="entry name" value="EII-GUT"/>
    <property type="match status" value="1"/>
</dbReference>
<dbReference type="PATRIC" id="fig|1125712.3.peg.2383"/>
<dbReference type="PANTHER" id="PTHR40399">
    <property type="entry name" value="PTS SYSTEM GLUCITOL/SORBITOL-SPECIFIC EIIC COMPONENT"/>
    <property type="match status" value="1"/>
</dbReference>
<dbReference type="InterPro" id="IPR004699">
    <property type="entry name" value="PTS_IID_sorb"/>
</dbReference>
<protein>
    <submittedName>
        <fullName evidence="2">PTS system, glucitol/sorbitol-specific, IIC component</fullName>
        <ecNumber evidence="2">2.7.1.69</ecNumber>
    </submittedName>
</protein>
<keyword evidence="1" id="KW-0472">Membrane</keyword>
<dbReference type="STRING" id="1125712.HMPREF1316_0727"/>
<dbReference type="EMBL" id="AWEZ01000069">
    <property type="protein sequence ID" value="ERL06167.1"/>
    <property type="molecule type" value="Genomic_DNA"/>
</dbReference>
<dbReference type="RefSeq" id="WP_021727223.1">
    <property type="nucleotide sequence ID" value="NZ_AWEZ01000069.1"/>
</dbReference>
<keyword evidence="3" id="KW-1185">Reference proteome</keyword>
<organism evidence="2 3">
    <name type="scientific">Olsenella profusa F0195</name>
    <dbReference type="NCBI Taxonomy" id="1125712"/>
    <lineage>
        <taxon>Bacteria</taxon>
        <taxon>Bacillati</taxon>
        <taxon>Actinomycetota</taxon>
        <taxon>Coriobacteriia</taxon>
        <taxon>Coriobacteriales</taxon>
        <taxon>Atopobiaceae</taxon>
        <taxon>Olsenella</taxon>
    </lineage>
</organism>
<dbReference type="GO" id="GO:0016740">
    <property type="term" value="F:transferase activity"/>
    <property type="evidence" value="ECO:0007669"/>
    <property type="project" value="UniProtKB-KW"/>
</dbReference>
<dbReference type="PROSITE" id="PS51107">
    <property type="entry name" value="PTS_EIIC_TYPE_5"/>
    <property type="match status" value="1"/>
</dbReference>
<feature type="transmembrane region" description="Helical" evidence="1">
    <location>
        <begin position="121"/>
        <end position="138"/>
    </location>
</feature>